<evidence type="ECO:0000313" key="3">
    <source>
        <dbReference type="Proteomes" id="UP000318313"/>
    </source>
</evidence>
<gene>
    <name evidence="2" type="ORF">Enr17x_31820</name>
</gene>
<dbReference type="Proteomes" id="UP000318313">
    <property type="component" value="Chromosome"/>
</dbReference>
<dbReference type="AlphaFoldDB" id="A0A518IDJ5"/>
<accession>A0A518IDJ5</accession>
<dbReference type="KEGG" id="gfm:Enr17x_31820"/>
<evidence type="ECO:0000256" key="1">
    <source>
        <dbReference type="SAM" id="SignalP"/>
    </source>
</evidence>
<dbReference type="RefSeq" id="WP_145310129.1">
    <property type="nucleotide sequence ID" value="NZ_CP037452.1"/>
</dbReference>
<reference evidence="2 3" key="1">
    <citation type="submission" date="2019-03" db="EMBL/GenBank/DDBJ databases">
        <title>Deep-cultivation of Planctomycetes and their phenomic and genomic characterization uncovers novel biology.</title>
        <authorList>
            <person name="Wiegand S."/>
            <person name="Jogler M."/>
            <person name="Boedeker C."/>
            <person name="Pinto D."/>
            <person name="Vollmers J."/>
            <person name="Rivas-Marin E."/>
            <person name="Kohn T."/>
            <person name="Peeters S.H."/>
            <person name="Heuer A."/>
            <person name="Rast P."/>
            <person name="Oberbeckmann S."/>
            <person name="Bunk B."/>
            <person name="Jeske O."/>
            <person name="Meyerdierks A."/>
            <person name="Storesund J.E."/>
            <person name="Kallscheuer N."/>
            <person name="Luecker S."/>
            <person name="Lage O.M."/>
            <person name="Pohl T."/>
            <person name="Merkel B.J."/>
            <person name="Hornburger P."/>
            <person name="Mueller R.-W."/>
            <person name="Bruemmer F."/>
            <person name="Labrenz M."/>
            <person name="Spormann A.M."/>
            <person name="Op den Camp H."/>
            <person name="Overmann J."/>
            <person name="Amann R."/>
            <person name="Jetten M.S.M."/>
            <person name="Mascher T."/>
            <person name="Medema M.H."/>
            <person name="Devos D.P."/>
            <person name="Kaster A.-K."/>
            <person name="Ovreas L."/>
            <person name="Rohde M."/>
            <person name="Galperin M.Y."/>
            <person name="Jogler C."/>
        </authorList>
    </citation>
    <scope>NUCLEOTIDE SEQUENCE [LARGE SCALE GENOMIC DNA]</scope>
    <source>
        <strain evidence="2 3">Enr17</strain>
    </source>
</reference>
<keyword evidence="3" id="KW-1185">Reference proteome</keyword>
<dbReference type="EMBL" id="CP037452">
    <property type="protein sequence ID" value="QDV51130.1"/>
    <property type="molecule type" value="Genomic_DNA"/>
</dbReference>
<feature type="signal peptide" evidence="1">
    <location>
        <begin position="1"/>
        <end position="25"/>
    </location>
</feature>
<sequence length="328" mass="36568" precursor="true">MRLLTAHSWIIACLCCLMFHGCASKQIAHFSIAPEFDQHKINAISKSAAVRNQTTKTKTDESVKSDQIRVTGFNKQTMQNRKQQLESLTALPETVKPSESILQFDELNDFHSIALIETGTSQPDNLDPPVEAQKPEVQPVFAMELPPTNTTEVVLSKNNLAFQAEQETAPAAKSPHLVELGLKPITQMSVSARPPAGELPKNTAAEQLEKLPTRQVVMGETRNWELSTMEWEAPGVAYNPLYFEEPYLERYGYNYGALQPFLSAGRFFGRIPALPYMIGTYPMDECRYPLGYARPGDCPPYQVEKLPFSARGALFESLTVTGLVFLIP</sequence>
<proteinExistence type="predicted"/>
<evidence type="ECO:0000313" key="2">
    <source>
        <dbReference type="EMBL" id="QDV51130.1"/>
    </source>
</evidence>
<dbReference type="OrthoDB" id="288935at2"/>
<organism evidence="2 3">
    <name type="scientific">Gimesia fumaroli</name>
    <dbReference type="NCBI Taxonomy" id="2527976"/>
    <lineage>
        <taxon>Bacteria</taxon>
        <taxon>Pseudomonadati</taxon>
        <taxon>Planctomycetota</taxon>
        <taxon>Planctomycetia</taxon>
        <taxon>Planctomycetales</taxon>
        <taxon>Planctomycetaceae</taxon>
        <taxon>Gimesia</taxon>
    </lineage>
</organism>
<protein>
    <submittedName>
        <fullName evidence="2">Uncharacterized protein</fullName>
    </submittedName>
</protein>
<feature type="chain" id="PRO_5022162429" evidence="1">
    <location>
        <begin position="26"/>
        <end position="328"/>
    </location>
</feature>
<name>A0A518IDJ5_9PLAN</name>
<keyword evidence="1" id="KW-0732">Signal</keyword>